<feature type="chain" id="PRO_5047431109" evidence="9">
    <location>
        <begin position="31"/>
        <end position="299"/>
    </location>
</feature>
<evidence type="ECO:0000256" key="3">
    <source>
        <dbReference type="ARBA" id="ARBA00022723"/>
    </source>
</evidence>
<feature type="signal peptide" evidence="9">
    <location>
        <begin position="1"/>
        <end position="30"/>
    </location>
</feature>
<sequence length="299" mass="31924">MITLNNKISCRSLWIFGALLVSLFSFSAAAKNVAKDQSAEGILRHCGTEHPSKEEAELQEQYFNSMRQKFALGDEYSQQLIPATVNVYFHVITDSAGNGALTQAEINNQMNVLNSGFSGTAFSFNLVSTTTTANNSWYRVTPGSGAEFSMKSSLRVGGAADLNVYVANIGSGLLGWATFPSSYPSNPVNDGVVILTGSLPGGSASPYNEGDTLVHEVGHWLGLYHTFQGGCSNPGDFVSDTPAEASPAFGCPVGRDSCPGAGVDPIFNYMDYTDDSCMFQFTAGQNTRASQQSSFYRGL</sequence>
<keyword evidence="2" id="KW-0645">Protease</keyword>
<evidence type="ECO:0000256" key="5">
    <source>
        <dbReference type="ARBA" id="ARBA00022801"/>
    </source>
</evidence>
<name>A0ABY9EEV0_9GAMM</name>
<dbReference type="InterPro" id="IPR024079">
    <property type="entry name" value="MetalloPept_cat_dom_sf"/>
</dbReference>
<evidence type="ECO:0000256" key="2">
    <source>
        <dbReference type="ARBA" id="ARBA00022670"/>
    </source>
</evidence>
<dbReference type="InterPro" id="IPR008754">
    <property type="entry name" value="Peptidase_M43"/>
</dbReference>
<feature type="domain" description="Peptidase M43 pregnancy-associated plasma-A" evidence="10">
    <location>
        <begin position="162"/>
        <end position="289"/>
    </location>
</feature>
<evidence type="ECO:0000313" key="11">
    <source>
        <dbReference type="EMBL" id="WKD51010.1"/>
    </source>
</evidence>
<protein>
    <submittedName>
        <fullName evidence="11">Zinc metalloprotease</fullName>
    </submittedName>
</protein>
<proteinExistence type="inferred from homology"/>
<evidence type="ECO:0000256" key="1">
    <source>
        <dbReference type="ARBA" id="ARBA00008721"/>
    </source>
</evidence>
<evidence type="ECO:0000259" key="10">
    <source>
        <dbReference type="Pfam" id="PF05572"/>
    </source>
</evidence>
<accession>A0ABY9EEV0</accession>
<keyword evidence="7 11" id="KW-0482">Metalloprotease</keyword>
<reference evidence="11 12" key="1">
    <citation type="submission" date="2022-05" db="EMBL/GenBank/DDBJ databases">
        <title>Microbulbifer sp. nov., isolated from sponge.</title>
        <authorList>
            <person name="Gao L."/>
        </authorList>
    </citation>
    <scope>NUCLEOTIDE SEQUENCE [LARGE SCALE GENOMIC DNA]</scope>
    <source>
        <strain evidence="11 12">MI-G</strain>
    </source>
</reference>
<gene>
    <name evidence="11" type="ORF">M8T91_06210</name>
</gene>
<dbReference type="SUPFAM" id="SSF55486">
    <property type="entry name" value="Metalloproteases ('zincins'), catalytic domain"/>
    <property type="match status" value="1"/>
</dbReference>
<evidence type="ECO:0000256" key="4">
    <source>
        <dbReference type="ARBA" id="ARBA00022729"/>
    </source>
</evidence>
<keyword evidence="4 9" id="KW-0732">Signal</keyword>
<evidence type="ECO:0000256" key="8">
    <source>
        <dbReference type="ARBA" id="ARBA00023157"/>
    </source>
</evidence>
<dbReference type="CDD" id="cd04275">
    <property type="entry name" value="ZnMc_pappalysin_like"/>
    <property type="match status" value="1"/>
</dbReference>
<keyword evidence="5" id="KW-0378">Hydrolase</keyword>
<keyword evidence="12" id="KW-1185">Reference proteome</keyword>
<evidence type="ECO:0000256" key="6">
    <source>
        <dbReference type="ARBA" id="ARBA00022833"/>
    </source>
</evidence>
<dbReference type="PANTHER" id="PTHR47466:SF1">
    <property type="entry name" value="METALLOPROTEASE MEP1 (AFU_ORTHOLOGUE AFUA_1G07730)-RELATED"/>
    <property type="match status" value="1"/>
</dbReference>
<keyword evidence="6" id="KW-0862">Zinc</keyword>
<dbReference type="Proteomes" id="UP001321520">
    <property type="component" value="Chromosome"/>
</dbReference>
<comment type="similarity">
    <text evidence="1">Belongs to the peptidase M43B family.</text>
</comment>
<dbReference type="EMBL" id="CP098023">
    <property type="protein sequence ID" value="WKD51010.1"/>
    <property type="molecule type" value="Genomic_DNA"/>
</dbReference>
<evidence type="ECO:0000256" key="9">
    <source>
        <dbReference type="SAM" id="SignalP"/>
    </source>
</evidence>
<keyword evidence="3" id="KW-0479">Metal-binding</keyword>
<keyword evidence="8" id="KW-1015">Disulfide bond</keyword>
<dbReference type="PANTHER" id="PTHR47466">
    <property type="match status" value="1"/>
</dbReference>
<dbReference type="RefSeq" id="WP_301417869.1">
    <property type="nucleotide sequence ID" value="NZ_CP098023.1"/>
</dbReference>
<dbReference type="GO" id="GO:0008237">
    <property type="term" value="F:metallopeptidase activity"/>
    <property type="evidence" value="ECO:0007669"/>
    <property type="project" value="UniProtKB-KW"/>
</dbReference>
<dbReference type="Gene3D" id="3.40.390.10">
    <property type="entry name" value="Collagenase (Catalytic Domain)"/>
    <property type="match status" value="1"/>
</dbReference>
<evidence type="ECO:0000256" key="7">
    <source>
        <dbReference type="ARBA" id="ARBA00023049"/>
    </source>
</evidence>
<dbReference type="Pfam" id="PF05572">
    <property type="entry name" value="Peptidase_M43"/>
    <property type="match status" value="1"/>
</dbReference>
<evidence type="ECO:0000313" key="12">
    <source>
        <dbReference type="Proteomes" id="UP001321520"/>
    </source>
</evidence>
<organism evidence="11 12">
    <name type="scientific">Microbulbifer spongiae</name>
    <dbReference type="NCBI Taxonomy" id="2944933"/>
    <lineage>
        <taxon>Bacteria</taxon>
        <taxon>Pseudomonadati</taxon>
        <taxon>Pseudomonadota</taxon>
        <taxon>Gammaproteobacteria</taxon>
        <taxon>Cellvibrionales</taxon>
        <taxon>Microbulbiferaceae</taxon>
        <taxon>Microbulbifer</taxon>
    </lineage>
</organism>